<feature type="transmembrane region" description="Helical" evidence="1">
    <location>
        <begin position="297"/>
        <end position="315"/>
    </location>
</feature>
<feature type="transmembrane region" description="Helical" evidence="1">
    <location>
        <begin position="108"/>
        <end position="127"/>
    </location>
</feature>
<sequence length="350" mass="38482">MEETPRSAPGPASGFVALPAADFANLRLTYDHLRWTLIGLPILLFCVTLTIGLWKALTTGPWKDSFPSSISAYYSGSSRDVFVGVMIAIAACLIAYRGTTALEEFSLNMAGFFAVFVALIPTTLESVMKQLRDLGERPVGGFSAADYGWSLRITVFWVVIICAVLAFLTLRRSHRTAEMFARGGWGRRFMVAAVLLTAVFLALLVWQLYFAGSAAYVELDGLGGPAKLHNYAAIVMILLLAVAVWSHAYPDRAAKGDPTAEPHDPDLLYLYKWIFLAMTVGVVLVGVLVRLLTPDHWVLAIEWWEIGCFAFFWFVETRRAARRRRKLGQASAAPAIEGSPTVQAAPMVTL</sequence>
<feature type="transmembrane region" description="Helical" evidence="1">
    <location>
        <begin position="147"/>
        <end position="168"/>
    </location>
</feature>
<name>A0ABY4YH44_9MICO</name>
<protein>
    <submittedName>
        <fullName evidence="2">Uncharacterized protein</fullName>
    </submittedName>
</protein>
<evidence type="ECO:0000313" key="2">
    <source>
        <dbReference type="EMBL" id="USQ76081.1"/>
    </source>
</evidence>
<feature type="transmembrane region" description="Helical" evidence="1">
    <location>
        <begin position="77"/>
        <end position="96"/>
    </location>
</feature>
<proteinExistence type="predicted"/>
<evidence type="ECO:0000256" key="1">
    <source>
        <dbReference type="SAM" id="Phobius"/>
    </source>
</evidence>
<keyword evidence="1" id="KW-0472">Membrane</keyword>
<dbReference type="Proteomes" id="UP001056535">
    <property type="component" value="Chromosome"/>
</dbReference>
<keyword evidence="3" id="KW-1185">Reference proteome</keyword>
<accession>A0ABY4YH44</accession>
<feature type="transmembrane region" description="Helical" evidence="1">
    <location>
        <begin position="189"/>
        <end position="211"/>
    </location>
</feature>
<gene>
    <name evidence="2" type="ORF">NF557_16040</name>
</gene>
<evidence type="ECO:0000313" key="3">
    <source>
        <dbReference type="Proteomes" id="UP001056535"/>
    </source>
</evidence>
<keyword evidence="1" id="KW-1133">Transmembrane helix</keyword>
<keyword evidence="1" id="KW-0812">Transmembrane</keyword>
<dbReference type="RefSeq" id="WP_252620769.1">
    <property type="nucleotide sequence ID" value="NZ_CP099490.1"/>
</dbReference>
<feature type="transmembrane region" description="Helical" evidence="1">
    <location>
        <begin position="270"/>
        <end position="291"/>
    </location>
</feature>
<feature type="transmembrane region" description="Helical" evidence="1">
    <location>
        <begin position="231"/>
        <end position="249"/>
    </location>
</feature>
<feature type="transmembrane region" description="Helical" evidence="1">
    <location>
        <begin position="35"/>
        <end position="57"/>
    </location>
</feature>
<organism evidence="2 3">
    <name type="scientific">Ornithinimicrobium cryptoxanthini</name>
    <dbReference type="NCBI Taxonomy" id="2934161"/>
    <lineage>
        <taxon>Bacteria</taxon>
        <taxon>Bacillati</taxon>
        <taxon>Actinomycetota</taxon>
        <taxon>Actinomycetes</taxon>
        <taxon>Micrococcales</taxon>
        <taxon>Ornithinimicrobiaceae</taxon>
        <taxon>Ornithinimicrobium</taxon>
    </lineage>
</organism>
<dbReference type="EMBL" id="CP099490">
    <property type="protein sequence ID" value="USQ76081.1"/>
    <property type="molecule type" value="Genomic_DNA"/>
</dbReference>
<reference evidence="2" key="1">
    <citation type="submission" date="2022-06" db="EMBL/GenBank/DDBJ databases">
        <title>Ornithinimicrobium JY.X270.</title>
        <authorList>
            <person name="Huang Y."/>
        </authorList>
    </citation>
    <scope>NUCLEOTIDE SEQUENCE</scope>
    <source>
        <strain evidence="2">JY.X270</strain>
    </source>
</reference>